<organism evidence="3 4">
    <name type="scientific">Nakamurella panacisegetis</name>
    <dbReference type="NCBI Taxonomy" id="1090615"/>
    <lineage>
        <taxon>Bacteria</taxon>
        <taxon>Bacillati</taxon>
        <taxon>Actinomycetota</taxon>
        <taxon>Actinomycetes</taxon>
        <taxon>Nakamurellales</taxon>
        <taxon>Nakamurellaceae</taxon>
        <taxon>Nakamurella</taxon>
    </lineage>
</organism>
<reference evidence="3 4" key="1">
    <citation type="submission" date="2016-10" db="EMBL/GenBank/DDBJ databases">
        <authorList>
            <person name="de Groot N.N."/>
        </authorList>
    </citation>
    <scope>NUCLEOTIDE SEQUENCE [LARGE SCALE GENOMIC DNA]</scope>
    <source>
        <strain evidence="4">P4-7,KCTC 19426,CECT 7604</strain>
    </source>
</reference>
<evidence type="ECO:0000313" key="3">
    <source>
        <dbReference type="EMBL" id="SDO72920.1"/>
    </source>
</evidence>
<keyword evidence="2" id="KW-0472">Membrane</keyword>
<evidence type="ECO:0000256" key="1">
    <source>
        <dbReference type="SAM" id="MobiDB-lite"/>
    </source>
</evidence>
<dbReference type="Proteomes" id="UP000198741">
    <property type="component" value="Chromosome I"/>
</dbReference>
<sequence length="181" mass="18055">MLLRTSRRSQPGRPTGAGPAFNYDRRVSNAPVAFTLPVVLLLLVLAGLGYVTARRGWAGTLRRDGRLGIRSKAASSSDDAFAVANRVAAPVVGGAAAIALVLAVLVTVLHLPTAGSVVIGVLGLLGVLVLMVAGGVLGEQAARTLPVPARRPRPSAACSGCACGSGGCAGLTRTAAPGTAV</sequence>
<dbReference type="Pfam" id="PF13630">
    <property type="entry name" value="SdpI"/>
    <property type="match status" value="1"/>
</dbReference>
<evidence type="ECO:0000313" key="4">
    <source>
        <dbReference type="Proteomes" id="UP000198741"/>
    </source>
</evidence>
<keyword evidence="2" id="KW-0812">Transmembrane</keyword>
<dbReference type="AlphaFoldDB" id="A0A1H0LYC2"/>
<dbReference type="InterPro" id="IPR025962">
    <property type="entry name" value="SdpI/YhfL"/>
</dbReference>
<feature type="transmembrane region" description="Helical" evidence="2">
    <location>
        <begin position="32"/>
        <end position="53"/>
    </location>
</feature>
<keyword evidence="2" id="KW-1133">Transmembrane helix</keyword>
<dbReference type="EMBL" id="LT629710">
    <property type="protein sequence ID" value="SDO72920.1"/>
    <property type="molecule type" value="Genomic_DNA"/>
</dbReference>
<feature type="transmembrane region" description="Helical" evidence="2">
    <location>
        <begin position="117"/>
        <end position="137"/>
    </location>
</feature>
<protein>
    <submittedName>
        <fullName evidence="3">SdpI/YhfL protein family protein</fullName>
    </submittedName>
</protein>
<feature type="region of interest" description="Disordered" evidence="1">
    <location>
        <begin position="1"/>
        <end position="20"/>
    </location>
</feature>
<name>A0A1H0LYC2_9ACTN</name>
<accession>A0A1H0LYC2</accession>
<feature type="transmembrane region" description="Helical" evidence="2">
    <location>
        <begin position="87"/>
        <end position="111"/>
    </location>
</feature>
<evidence type="ECO:0000256" key="2">
    <source>
        <dbReference type="SAM" id="Phobius"/>
    </source>
</evidence>
<proteinExistence type="predicted"/>
<gene>
    <name evidence="3" type="ORF">SAMN04515671_1847</name>
</gene>
<keyword evidence="4" id="KW-1185">Reference proteome</keyword>